<evidence type="ECO:0000256" key="2">
    <source>
        <dbReference type="SAM" id="SignalP"/>
    </source>
</evidence>
<dbReference type="KEGG" id="psua:FLK61_40810"/>
<accession>A0A859FJG2</accession>
<keyword evidence="2" id="KW-0732">Signal</keyword>
<evidence type="ECO:0000313" key="4">
    <source>
        <dbReference type="Proteomes" id="UP000318138"/>
    </source>
</evidence>
<dbReference type="PROSITE" id="PS51257">
    <property type="entry name" value="PROKAR_LIPOPROTEIN"/>
    <property type="match status" value="1"/>
</dbReference>
<dbReference type="AlphaFoldDB" id="A0A859FJG2"/>
<feature type="chain" id="PRO_5039070581" description="LppX_LprAFG lipoprotein" evidence="2">
    <location>
        <begin position="19"/>
        <end position="298"/>
    </location>
</feature>
<keyword evidence="4" id="KW-1185">Reference proteome</keyword>
<reference evidence="4" key="1">
    <citation type="submission" date="2019-07" db="EMBL/GenBank/DDBJ databases">
        <title>Bacillus alkalisoli sp. nov. isolated from saline soil.</title>
        <authorList>
            <person name="Sun J.-Q."/>
            <person name="Xu L."/>
        </authorList>
    </citation>
    <scope>NUCLEOTIDE SEQUENCE [LARGE SCALE GENOMIC DNA]</scope>
    <source>
        <strain evidence="4">M4U3P1</strain>
    </source>
</reference>
<gene>
    <name evidence="3" type="ORF">FLK61_40810</name>
</gene>
<name>A0A859FJG2_9BACI</name>
<feature type="region of interest" description="Disordered" evidence="1">
    <location>
        <begin position="22"/>
        <end position="69"/>
    </location>
</feature>
<feature type="compositionally biased region" description="Polar residues" evidence="1">
    <location>
        <begin position="33"/>
        <end position="42"/>
    </location>
</feature>
<evidence type="ECO:0008006" key="5">
    <source>
        <dbReference type="Google" id="ProtNLM"/>
    </source>
</evidence>
<evidence type="ECO:0000313" key="3">
    <source>
        <dbReference type="EMBL" id="QKS72943.1"/>
    </source>
</evidence>
<evidence type="ECO:0000256" key="1">
    <source>
        <dbReference type="SAM" id="MobiDB-lite"/>
    </source>
</evidence>
<dbReference type="RefSeq" id="WP_176010910.1">
    <property type="nucleotide sequence ID" value="NZ_CP041372.2"/>
</dbReference>
<dbReference type="Proteomes" id="UP000318138">
    <property type="component" value="Chromosome"/>
</dbReference>
<proteinExistence type="predicted"/>
<feature type="compositionally biased region" description="Acidic residues" evidence="1">
    <location>
        <begin position="48"/>
        <end position="62"/>
    </location>
</feature>
<protein>
    <recommendedName>
        <fullName evidence="5">LppX_LprAFG lipoprotein</fullName>
    </recommendedName>
</protein>
<organism evidence="3 4">
    <name type="scientific">Paenalkalicoccus suaedae</name>
    <dbReference type="NCBI Taxonomy" id="2592382"/>
    <lineage>
        <taxon>Bacteria</taxon>
        <taxon>Bacillati</taxon>
        <taxon>Bacillota</taxon>
        <taxon>Bacilli</taxon>
        <taxon>Bacillales</taxon>
        <taxon>Bacillaceae</taxon>
        <taxon>Paenalkalicoccus</taxon>
    </lineage>
</organism>
<feature type="signal peptide" evidence="2">
    <location>
        <begin position="1"/>
        <end position="18"/>
    </location>
</feature>
<sequence length="298" mass="32908">MKKTNIAFSAMTAVALLAACGSNDNNGEEAPVNNAQVENNEPANEPDQNNEENMEQENDANDPDVGGALPQDEEAVDVLEQAISFHEGLTSVYVDSVSESMVGEEMTTTDQMEWIFVEGDITYVREESMTSTEDGADIPLNIMFTDESDPAYHIFYTEGDEEAIRYEAAENTAAEDIAWFNSYGERYDSYMVDAGLTYVGEEEVNGFNTHHIDIELEGQTLSLWFDQETYMEVRSEGNLVLTGEGDAGAGSATTTREVLEFEVNPEFDESLFMAPEGMEVTEGSYEDIASRLNPDGEE</sequence>
<dbReference type="EMBL" id="CP041372">
    <property type="protein sequence ID" value="QKS72943.1"/>
    <property type="molecule type" value="Genomic_DNA"/>
</dbReference>